<feature type="region of interest" description="Disordered" evidence="1">
    <location>
        <begin position="92"/>
        <end position="123"/>
    </location>
</feature>
<proteinExistence type="predicted"/>
<evidence type="ECO:0000256" key="1">
    <source>
        <dbReference type="SAM" id="MobiDB-lite"/>
    </source>
</evidence>
<gene>
    <name evidence="2" type="ORF">BpHYR1_006963</name>
</gene>
<dbReference type="Proteomes" id="UP000276133">
    <property type="component" value="Unassembled WGS sequence"/>
</dbReference>
<comment type="caution">
    <text evidence="2">The sequence shown here is derived from an EMBL/GenBank/DDBJ whole genome shotgun (WGS) entry which is preliminary data.</text>
</comment>
<dbReference type="AlphaFoldDB" id="A0A3M7PI63"/>
<name>A0A3M7PI63_BRAPC</name>
<keyword evidence="3" id="KW-1185">Reference proteome</keyword>
<feature type="compositionally biased region" description="Basic and acidic residues" evidence="1">
    <location>
        <begin position="104"/>
        <end position="123"/>
    </location>
</feature>
<organism evidence="2 3">
    <name type="scientific">Brachionus plicatilis</name>
    <name type="common">Marine rotifer</name>
    <name type="synonym">Brachionus muelleri</name>
    <dbReference type="NCBI Taxonomy" id="10195"/>
    <lineage>
        <taxon>Eukaryota</taxon>
        <taxon>Metazoa</taxon>
        <taxon>Spiralia</taxon>
        <taxon>Gnathifera</taxon>
        <taxon>Rotifera</taxon>
        <taxon>Eurotatoria</taxon>
        <taxon>Monogononta</taxon>
        <taxon>Pseudotrocha</taxon>
        <taxon>Ploima</taxon>
        <taxon>Brachionidae</taxon>
        <taxon>Brachionus</taxon>
    </lineage>
</organism>
<feature type="compositionally biased region" description="Polar residues" evidence="1">
    <location>
        <begin position="94"/>
        <end position="103"/>
    </location>
</feature>
<evidence type="ECO:0000313" key="3">
    <source>
        <dbReference type="Proteomes" id="UP000276133"/>
    </source>
</evidence>
<dbReference type="EMBL" id="REGN01010610">
    <property type="protein sequence ID" value="RMZ98698.1"/>
    <property type="molecule type" value="Genomic_DNA"/>
</dbReference>
<protein>
    <submittedName>
        <fullName evidence="2">Uncharacterized protein</fullName>
    </submittedName>
</protein>
<accession>A0A3M7PI63</accession>
<reference evidence="2 3" key="1">
    <citation type="journal article" date="2018" name="Sci. Rep.">
        <title>Genomic signatures of local adaptation to the degree of environmental predictability in rotifers.</title>
        <authorList>
            <person name="Franch-Gras L."/>
            <person name="Hahn C."/>
            <person name="Garcia-Roger E.M."/>
            <person name="Carmona M.J."/>
            <person name="Serra M."/>
            <person name="Gomez A."/>
        </authorList>
    </citation>
    <scope>NUCLEOTIDE SEQUENCE [LARGE SCALE GENOMIC DNA]</scope>
    <source>
        <strain evidence="2">HYR1</strain>
    </source>
</reference>
<sequence>MCLGYTPTTFKYILYGGIDIDFPFCAIGLCQQQAILSSLPSFSKQLASDSKEMKLKLYNTVVKATLMYRTEYWCTSETDRKSLKNERNIRIPNRSLQWTPQGRQRSDISDDTKRSKERMLHKE</sequence>
<evidence type="ECO:0000313" key="2">
    <source>
        <dbReference type="EMBL" id="RMZ98698.1"/>
    </source>
</evidence>